<dbReference type="SUPFAM" id="SSF109604">
    <property type="entry name" value="HD-domain/PDEase-like"/>
    <property type="match status" value="1"/>
</dbReference>
<protein>
    <submittedName>
        <fullName evidence="4">HD domain protein</fullName>
    </submittedName>
</protein>
<name>A0A166ESA5_9EURY</name>
<dbReference type="NCBIfam" id="TIGR00277">
    <property type="entry name" value="HDIG"/>
    <property type="match status" value="1"/>
</dbReference>
<dbReference type="InterPro" id="IPR052117">
    <property type="entry name" value="Cas10/Csm1_subtype-III-A"/>
</dbReference>
<keyword evidence="1" id="KW-0808">Transferase</keyword>
<comment type="caution">
    <text evidence="4">The sequence shown here is derived from an EMBL/GenBank/DDBJ whole genome shotgun (WGS) entry which is preliminary data.</text>
</comment>
<evidence type="ECO:0000313" key="4">
    <source>
        <dbReference type="EMBL" id="KZX16954.1"/>
    </source>
</evidence>
<evidence type="ECO:0000313" key="5">
    <source>
        <dbReference type="Proteomes" id="UP000077066"/>
    </source>
</evidence>
<dbReference type="AlphaFoldDB" id="A0A166ESA5"/>
<dbReference type="PANTHER" id="PTHR36528">
    <property type="entry name" value="CRISPR SYSTEM SINGLE-STRAND-SPECIFIC DEOXYRIBONUCLEASE CAS10/CSM1 (SUBTYPE III-A)"/>
    <property type="match status" value="1"/>
</dbReference>
<dbReference type="InterPro" id="IPR006674">
    <property type="entry name" value="HD_domain"/>
</dbReference>
<dbReference type="NCBIfam" id="TIGR02578">
    <property type="entry name" value="cas_TM1811_Csm1"/>
    <property type="match status" value="1"/>
</dbReference>
<dbReference type="Proteomes" id="UP000077066">
    <property type="component" value="Unassembled WGS sequence"/>
</dbReference>
<dbReference type="STRING" id="55758.MBFIL_04510"/>
<sequence>MENLENIQLAALLHDIGKFYQRTELKHESKYGASGMKGNHSKWSADFVQQVFENEEIENLVLNHHSPSDSTKNIADFSKIIRNSDCHSAMERIDEKEKGEPKKDPLYSVFSRTQLGDTESDLYYVPLEKLQFDSEGFEKLKPIKQKEKVSKGWKLVPEYKKLWSEFFTEIKQFKTMDFQSWLSLMKKYTSTIPSASYVSQPDISLYDHSKITAALATCRYYYKIEEGKLKTTSPYSEKQSVYLMIGGDISGIQKFIFRVSSPENARKGMSKRLRGRSLYLSLFNEGIATKIIEDLKLSSANILFCGGGRFTIIAPNIESVKKGLEQIKRDINHSC</sequence>
<dbReference type="PATRIC" id="fig|55758.3.peg.501"/>
<dbReference type="InterPro" id="IPR013408">
    <property type="entry name" value="Cas10/Csm1"/>
</dbReference>
<reference evidence="4 5" key="1">
    <citation type="submission" date="2016-04" db="EMBL/GenBank/DDBJ databases">
        <title>Genome sequence of Methanobrevibacter filiformis DSM 11501.</title>
        <authorList>
            <person name="Poehlein A."/>
            <person name="Seedorf H."/>
            <person name="Daniel R."/>
        </authorList>
    </citation>
    <scope>NUCLEOTIDE SEQUENCE [LARGE SCALE GENOMIC DNA]</scope>
    <source>
        <strain evidence="4 5">DSM 11501</strain>
    </source>
</reference>
<keyword evidence="5" id="KW-1185">Reference proteome</keyword>
<dbReference type="Pfam" id="PF18211">
    <property type="entry name" value="Csm1_B"/>
    <property type="match status" value="1"/>
</dbReference>
<evidence type="ECO:0000259" key="2">
    <source>
        <dbReference type="Pfam" id="PF01966"/>
    </source>
</evidence>
<dbReference type="PANTHER" id="PTHR36528:SF1">
    <property type="entry name" value="CRISPR SYSTEM SINGLE-STRAND-SPECIFIC DEOXYRIBONUCLEASE CAS10_CSM1 (SUBTYPE III-A)"/>
    <property type="match status" value="1"/>
</dbReference>
<dbReference type="RefSeq" id="WP_066971098.1">
    <property type="nucleotide sequence ID" value="NZ_LWMT01000060.1"/>
</dbReference>
<proteinExistence type="predicted"/>
<organism evidence="4 5">
    <name type="scientific">Methanobrevibacter filiformis</name>
    <dbReference type="NCBI Taxonomy" id="55758"/>
    <lineage>
        <taxon>Archaea</taxon>
        <taxon>Methanobacteriati</taxon>
        <taxon>Methanobacteriota</taxon>
        <taxon>Methanomada group</taxon>
        <taxon>Methanobacteria</taxon>
        <taxon>Methanobacteriales</taxon>
        <taxon>Methanobacteriaceae</taxon>
        <taxon>Methanobrevibacter</taxon>
    </lineage>
</organism>
<dbReference type="Pfam" id="PF01966">
    <property type="entry name" value="HD"/>
    <property type="match status" value="1"/>
</dbReference>
<evidence type="ECO:0000259" key="3">
    <source>
        <dbReference type="Pfam" id="PF18211"/>
    </source>
</evidence>
<evidence type="ECO:0000256" key="1">
    <source>
        <dbReference type="ARBA" id="ARBA00022679"/>
    </source>
</evidence>
<dbReference type="EMBL" id="LWMT01000060">
    <property type="protein sequence ID" value="KZX16954.1"/>
    <property type="molecule type" value="Genomic_DNA"/>
</dbReference>
<dbReference type="InterPro" id="IPR006675">
    <property type="entry name" value="HDIG_dom"/>
</dbReference>
<accession>A0A166ESA5</accession>
<dbReference type="Gene3D" id="1.10.3210.10">
    <property type="entry name" value="Hypothetical protein af1432"/>
    <property type="match status" value="1"/>
</dbReference>
<dbReference type="InterPro" id="IPR041062">
    <property type="entry name" value="Csm1_B"/>
</dbReference>
<gene>
    <name evidence="4" type="ORF">MBFIL_04510</name>
</gene>
<feature type="domain" description="HD" evidence="2">
    <location>
        <begin position="2"/>
        <end position="90"/>
    </location>
</feature>
<feature type="domain" description="Csm1 subunit" evidence="3">
    <location>
        <begin position="267"/>
        <end position="333"/>
    </location>
</feature>
<dbReference type="GO" id="GO:0016740">
    <property type="term" value="F:transferase activity"/>
    <property type="evidence" value="ECO:0007669"/>
    <property type="project" value="UniProtKB-KW"/>
</dbReference>